<protein>
    <submittedName>
        <fullName evidence="2">Uncharacterized protein</fullName>
    </submittedName>
</protein>
<feature type="compositionally biased region" description="Polar residues" evidence="1">
    <location>
        <begin position="230"/>
        <end position="249"/>
    </location>
</feature>
<gene>
    <name evidence="2" type="ORF">EPUL_003845</name>
</gene>
<feature type="compositionally biased region" description="Polar residues" evidence="1">
    <location>
        <begin position="191"/>
        <end position="213"/>
    </location>
</feature>
<organism evidence="2 3">
    <name type="scientific">Erysiphe pulchra</name>
    <dbReference type="NCBI Taxonomy" id="225359"/>
    <lineage>
        <taxon>Eukaryota</taxon>
        <taxon>Fungi</taxon>
        <taxon>Dikarya</taxon>
        <taxon>Ascomycota</taxon>
        <taxon>Pezizomycotina</taxon>
        <taxon>Leotiomycetes</taxon>
        <taxon>Erysiphales</taxon>
        <taxon>Erysiphaceae</taxon>
        <taxon>Erysiphe</taxon>
    </lineage>
</organism>
<sequence>MLEHPKPPLLPDNPLSTEVTDRPRVRRFPIEPIEVSTRSSHGGKTKILLQESSEKKALPSVTKRKYLPIPILTTFHSNRARRNDKTLATTSRSKPASPPKGKTSPSKLKITRKFVPDLIETNRRSKRFGDSKPAILPTDKTDLTPGVPNIYTSSKTLRVRDTLKVPSDHDRKESSLHQLPYKPRRQRSVRPHNNTRCPTRISTRQSSFTSVLESISSSGSESPSPPTKSQSYQKSVSAQNVASENAFQLSRTRESCDERFSGYILALAAKSARKQLMEKALLLAAYPNESDHQNVEHFYDREVETASENDSPRIVDDMDIEIDDDTSDSSNKSRRRFIRRRSSDSLYAIREMQVHKDRQVKLRKEQAAKSRLGMDGASSNHGVFRGRIKKSHASLDKDIMEKELLNMRNAASPPMLGTGLKFRRCSSPKPMKFEIDQKSDLKLNRSSTGGGLWGGYCVADNSKDQKTQNEEKVSPLIHTPWSGKSFGYALEESLAEQSLAEQSLYLVKSNSRASNNDKNFGTHDEFIKQREPTNSVLIESEKYSEEFDDKFVTQVYNYLSLGYPSLAWQFDEELSRISKISVDELRRNDESDIKGHIGLRAMSFREGETTAHPKKIESQDKDKSQSCTRWRALKIYIQEWSRQNPSLDQAALGPCSWGVGARKGSWAF</sequence>
<name>A0A2S4PRW1_9PEZI</name>
<keyword evidence="3" id="KW-1185">Reference proteome</keyword>
<dbReference type="Proteomes" id="UP000237438">
    <property type="component" value="Unassembled WGS sequence"/>
</dbReference>
<evidence type="ECO:0000256" key="1">
    <source>
        <dbReference type="SAM" id="MobiDB-lite"/>
    </source>
</evidence>
<feature type="compositionally biased region" description="Basic and acidic residues" evidence="1">
    <location>
        <begin position="158"/>
        <end position="175"/>
    </location>
</feature>
<comment type="caution">
    <text evidence="2">The sequence shown here is derived from an EMBL/GenBank/DDBJ whole genome shotgun (WGS) entry which is preliminary data.</text>
</comment>
<accession>A0A2S4PRW1</accession>
<dbReference type="AlphaFoldDB" id="A0A2S4PRW1"/>
<dbReference type="OrthoDB" id="4716584at2759"/>
<dbReference type="EMBL" id="PEDP01000868">
    <property type="protein sequence ID" value="POS84769.1"/>
    <property type="molecule type" value="Genomic_DNA"/>
</dbReference>
<feature type="region of interest" description="Disordered" evidence="1">
    <location>
        <begin position="123"/>
        <end position="249"/>
    </location>
</feature>
<reference evidence="2 3" key="1">
    <citation type="submission" date="2017-10" db="EMBL/GenBank/DDBJ databases">
        <title>Development of genomic resources for the powdery mildew, Erysiphe pulchra.</title>
        <authorList>
            <person name="Wadl P.A."/>
            <person name="Mack B.M."/>
            <person name="Moore G."/>
            <person name="Beltz S.B."/>
        </authorList>
    </citation>
    <scope>NUCLEOTIDE SEQUENCE [LARGE SCALE GENOMIC DNA]</scope>
    <source>
        <strain evidence="2">Cflorida</strain>
    </source>
</reference>
<proteinExistence type="predicted"/>
<feature type="region of interest" description="Disordered" evidence="1">
    <location>
        <begin position="77"/>
        <end position="106"/>
    </location>
</feature>
<feature type="region of interest" description="Disordered" evidence="1">
    <location>
        <begin position="1"/>
        <end position="58"/>
    </location>
</feature>
<evidence type="ECO:0000313" key="3">
    <source>
        <dbReference type="Proteomes" id="UP000237438"/>
    </source>
</evidence>
<evidence type="ECO:0000313" key="2">
    <source>
        <dbReference type="EMBL" id="POS84769.1"/>
    </source>
</evidence>